<dbReference type="SMART" id="SM00385">
    <property type="entry name" value="CYCLIN"/>
    <property type="match status" value="1"/>
</dbReference>
<evidence type="ECO:0000256" key="5">
    <source>
        <dbReference type="ARBA" id="ARBA00023306"/>
    </source>
</evidence>
<keyword evidence="9" id="KW-0732">Signal</keyword>
<evidence type="ECO:0000313" key="13">
    <source>
        <dbReference type="Proteomes" id="UP001386955"/>
    </source>
</evidence>
<dbReference type="EMBL" id="JAYMYS010000001">
    <property type="protein sequence ID" value="KAK7410062.1"/>
    <property type="molecule type" value="Genomic_DNA"/>
</dbReference>
<protein>
    <recommendedName>
        <fullName evidence="6">B-like cyclin</fullName>
    </recommendedName>
</protein>
<feature type="compositionally biased region" description="Basic and acidic residues" evidence="8">
    <location>
        <begin position="398"/>
        <end position="407"/>
    </location>
</feature>
<sequence>MQSVSRLWRLLSGLVFFPLVRSRHGKLSHPDSSPVFSEWRCHRSMSISQAPPHKVGMGNHHHYTAHETSLYCSEENVGGDEFDEQYSYYPCSDAEANVDNNRVIKSPDLWDEQELTWLLEREQLNPLSTCLEGNPALESGRREAVEWILKVNSHYSFSPLTALLAVNYFDRFLFSCRSQNAIPWMTQLAAVASLSLAAKFEETHVPLLLDLQVEDTTYLFEPKTIKRMEILLLSTLGWKMNPPTPLSFLHYVTTRLASKNYHLCSDFLTNCQSLLLSILPDSTFMSYLPSELASATMLHLVKSLEPRLEAEYKRRLFGILGMDKEKVKECCKMMMRLWSGCEEQGKQWCMKRKFGLVPGSPNGVMDVCFSCDSSNDSWAVAAASVSSSPEPLSKKSRAKEELLPNRL</sequence>
<dbReference type="PROSITE" id="PS00292">
    <property type="entry name" value="CYCLINS"/>
    <property type="match status" value="1"/>
</dbReference>
<evidence type="ECO:0000256" key="3">
    <source>
        <dbReference type="ARBA" id="ARBA00022618"/>
    </source>
</evidence>
<evidence type="ECO:0000259" key="10">
    <source>
        <dbReference type="SMART" id="SM00385"/>
    </source>
</evidence>
<dbReference type="InterPro" id="IPR013763">
    <property type="entry name" value="Cyclin-like_dom"/>
</dbReference>
<organism evidence="12 13">
    <name type="scientific">Psophocarpus tetragonolobus</name>
    <name type="common">Winged bean</name>
    <name type="synonym">Dolichos tetragonolobus</name>
    <dbReference type="NCBI Taxonomy" id="3891"/>
    <lineage>
        <taxon>Eukaryota</taxon>
        <taxon>Viridiplantae</taxon>
        <taxon>Streptophyta</taxon>
        <taxon>Embryophyta</taxon>
        <taxon>Tracheophyta</taxon>
        <taxon>Spermatophyta</taxon>
        <taxon>Magnoliopsida</taxon>
        <taxon>eudicotyledons</taxon>
        <taxon>Gunneridae</taxon>
        <taxon>Pentapetalae</taxon>
        <taxon>rosids</taxon>
        <taxon>fabids</taxon>
        <taxon>Fabales</taxon>
        <taxon>Fabaceae</taxon>
        <taxon>Papilionoideae</taxon>
        <taxon>50 kb inversion clade</taxon>
        <taxon>NPAAA clade</taxon>
        <taxon>indigoferoid/millettioid clade</taxon>
        <taxon>Phaseoleae</taxon>
        <taxon>Psophocarpus</taxon>
    </lineage>
</organism>
<dbReference type="FunFam" id="1.10.472.10:FF:000060">
    <property type="entry name" value="D6-type cyclin"/>
    <property type="match status" value="1"/>
</dbReference>
<dbReference type="InterPro" id="IPR004367">
    <property type="entry name" value="Cyclin_C-dom"/>
</dbReference>
<dbReference type="InterPro" id="IPR006671">
    <property type="entry name" value="Cyclin_N"/>
</dbReference>
<dbReference type="AlphaFoldDB" id="A0AAN9T0M5"/>
<feature type="domain" description="Cyclin-like" evidence="10">
    <location>
        <begin position="146"/>
        <end position="234"/>
    </location>
</feature>
<dbReference type="InterPro" id="IPR048258">
    <property type="entry name" value="Cyclins_cyclin-box"/>
</dbReference>
<evidence type="ECO:0000256" key="8">
    <source>
        <dbReference type="SAM" id="MobiDB-lite"/>
    </source>
</evidence>
<feature type="signal peptide" evidence="9">
    <location>
        <begin position="1"/>
        <end position="22"/>
    </location>
</feature>
<dbReference type="Pfam" id="PF02984">
    <property type="entry name" value="Cyclin_C"/>
    <property type="match status" value="1"/>
</dbReference>
<evidence type="ECO:0000256" key="4">
    <source>
        <dbReference type="ARBA" id="ARBA00023127"/>
    </source>
</evidence>
<feature type="region of interest" description="Disordered" evidence="8">
    <location>
        <begin position="388"/>
        <end position="407"/>
    </location>
</feature>
<name>A0AAN9T0M5_PSOTE</name>
<dbReference type="Gene3D" id="1.10.472.10">
    <property type="entry name" value="Cyclin-like"/>
    <property type="match status" value="2"/>
</dbReference>
<gene>
    <name evidence="12" type="ORF">VNO78_00547</name>
</gene>
<comment type="similarity">
    <text evidence="1">Belongs to the cyclin family. Cyclin D subfamily.</text>
</comment>
<keyword evidence="3" id="KW-0132">Cell division</keyword>
<dbReference type="PANTHER" id="PTHR10177">
    <property type="entry name" value="CYCLINS"/>
    <property type="match status" value="1"/>
</dbReference>
<dbReference type="Proteomes" id="UP001386955">
    <property type="component" value="Unassembled WGS sequence"/>
</dbReference>
<evidence type="ECO:0000256" key="2">
    <source>
        <dbReference type="ARBA" id="ARBA00011177"/>
    </source>
</evidence>
<comment type="caution">
    <text evidence="12">The sequence shown here is derived from an EMBL/GenBank/DDBJ whole genome shotgun (WGS) entry which is preliminary data.</text>
</comment>
<evidence type="ECO:0000256" key="9">
    <source>
        <dbReference type="SAM" id="SignalP"/>
    </source>
</evidence>
<proteinExistence type="inferred from homology"/>
<accession>A0AAN9T0M5</accession>
<dbReference type="SUPFAM" id="SSF47954">
    <property type="entry name" value="Cyclin-like"/>
    <property type="match status" value="2"/>
</dbReference>
<dbReference type="GO" id="GO:0051301">
    <property type="term" value="P:cell division"/>
    <property type="evidence" value="ECO:0007669"/>
    <property type="project" value="UniProtKB-KW"/>
</dbReference>
<evidence type="ECO:0000259" key="11">
    <source>
        <dbReference type="SMART" id="SM01332"/>
    </source>
</evidence>
<dbReference type="InterPro" id="IPR036915">
    <property type="entry name" value="Cyclin-like_sf"/>
</dbReference>
<comment type="subunit">
    <text evidence="2">Interacts with the CDC2 protein kinase to form a serine/threonine kinase holoenzyme complex also known as maturation promoting factor (MPF). The cyclin subunit imparts substrate specificity to the complex.</text>
</comment>
<dbReference type="CDD" id="cd20543">
    <property type="entry name" value="CYCLIN_AtCycD-like_rpt1"/>
    <property type="match status" value="1"/>
</dbReference>
<evidence type="ECO:0000256" key="7">
    <source>
        <dbReference type="RuleBase" id="RU000383"/>
    </source>
</evidence>
<evidence type="ECO:0000256" key="6">
    <source>
        <dbReference type="ARBA" id="ARBA00032263"/>
    </source>
</evidence>
<dbReference type="InterPro" id="IPR039361">
    <property type="entry name" value="Cyclin"/>
</dbReference>
<evidence type="ECO:0000313" key="12">
    <source>
        <dbReference type="EMBL" id="KAK7410062.1"/>
    </source>
</evidence>
<keyword evidence="5" id="KW-0131">Cell cycle</keyword>
<reference evidence="12 13" key="1">
    <citation type="submission" date="2024-01" db="EMBL/GenBank/DDBJ databases">
        <title>The genomes of 5 underutilized Papilionoideae crops provide insights into root nodulation and disease resistanc.</title>
        <authorList>
            <person name="Jiang F."/>
        </authorList>
    </citation>
    <scope>NUCLEOTIDE SEQUENCE [LARGE SCALE GENOMIC DNA]</scope>
    <source>
        <strain evidence="12">DUOXIRENSHENG_FW03</strain>
        <tissue evidence="12">Leaves</tissue>
    </source>
</reference>
<keyword evidence="4 7" id="KW-0195">Cyclin</keyword>
<dbReference type="Pfam" id="PF00134">
    <property type="entry name" value="Cyclin_N"/>
    <property type="match status" value="1"/>
</dbReference>
<feature type="chain" id="PRO_5042844740" description="B-like cyclin" evidence="9">
    <location>
        <begin position="23"/>
        <end position="407"/>
    </location>
</feature>
<keyword evidence="13" id="KW-1185">Reference proteome</keyword>
<evidence type="ECO:0000256" key="1">
    <source>
        <dbReference type="ARBA" id="ARBA00009065"/>
    </source>
</evidence>
<feature type="domain" description="Cyclin C-terminal" evidence="11">
    <location>
        <begin position="243"/>
        <end position="373"/>
    </location>
</feature>
<dbReference type="CDD" id="cd20544">
    <property type="entry name" value="CYCLIN_AtCycD-like_rpt2"/>
    <property type="match status" value="1"/>
</dbReference>
<dbReference type="SMART" id="SM01332">
    <property type="entry name" value="Cyclin_C"/>
    <property type="match status" value="1"/>
</dbReference>